<reference evidence="2 3" key="1">
    <citation type="submission" date="2018-01" db="EMBL/GenBank/DDBJ databases">
        <title>Genome sequence of Iodobacter sp. strain PCH194 isolated from Indian Trans-Himalaya.</title>
        <authorList>
            <person name="Kumar V."/>
            <person name="Thakur V."/>
            <person name="Kumar S."/>
            <person name="Singh D."/>
        </authorList>
    </citation>
    <scope>NUCLEOTIDE SEQUENCE [LARGE SCALE GENOMIC DNA]</scope>
    <source>
        <strain evidence="2 3">PCH194</strain>
    </source>
</reference>
<gene>
    <name evidence="2" type="ORF">C1H71_05755</name>
</gene>
<keyword evidence="2" id="KW-0378">Hydrolase</keyword>
<feature type="domain" description="AB hydrolase-1" evidence="1">
    <location>
        <begin position="11"/>
        <end position="225"/>
    </location>
</feature>
<dbReference type="RefSeq" id="WP_130105708.1">
    <property type="nucleotide sequence ID" value="NZ_CP025781.1"/>
</dbReference>
<dbReference type="SUPFAM" id="SSF53474">
    <property type="entry name" value="alpha/beta-Hydrolases"/>
    <property type="match status" value="1"/>
</dbReference>
<evidence type="ECO:0000313" key="3">
    <source>
        <dbReference type="Proteomes" id="UP000515917"/>
    </source>
</evidence>
<proteinExistence type="predicted"/>
<dbReference type="InterPro" id="IPR000073">
    <property type="entry name" value="AB_hydrolase_1"/>
</dbReference>
<dbReference type="EMBL" id="CP025781">
    <property type="protein sequence ID" value="QBC43102.1"/>
    <property type="molecule type" value="Genomic_DNA"/>
</dbReference>
<sequence>MQFKRKGNGTPIVFLPGLFAGGWVWDAVASRCLEEGFSTITFDDPIPVIFGNHFRQATKLLDMVLEECEEKPFLIGNSLGALISLDYALQNPTRIQGLVMSGAPGLVELETVPLRQLHTGEIQYAQAFINKVIYDKSKIPQGGAEELAGLFRDRGVFNNIARWYSLSRKYDIPEALQQLKALPIHLIWGEHDDITPAQPWLDLAGQFENIQTSVILECGHSPMFELPQSFLEHLLPTLHRCRQSQTRLLFTEPA</sequence>
<protein>
    <submittedName>
        <fullName evidence="2">Alpha/beta hydrolase</fullName>
    </submittedName>
</protein>
<dbReference type="PANTHER" id="PTHR43194:SF2">
    <property type="entry name" value="PEROXISOMAL MEMBRANE PROTEIN LPX1"/>
    <property type="match status" value="1"/>
</dbReference>
<dbReference type="PANTHER" id="PTHR43194">
    <property type="entry name" value="HYDROLASE ALPHA/BETA FOLD FAMILY"/>
    <property type="match status" value="1"/>
</dbReference>
<dbReference type="Proteomes" id="UP000515917">
    <property type="component" value="Chromosome"/>
</dbReference>
<dbReference type="PRINTS" id="PR00111">
    <property type="entry name" value="ABHYDROLASE"/>
</dbReference>
<name>A0A7G3G7D6_9NEIS</name>
<dbReference type="AlphaFoldDB" id="A0A7G3G7D6"/>
<keyword evidence="3" id="KW-1185">Reference proteome</keyword>
<dbReference type="Gene3D" id="3.40.50.1820">
    <property type="entry name" value="alpha/beta hydrolase"/>
    <property type="match status" value="1"/>
</dbReference>
<dbReference type="InterPro" id="IPR050228">
    <property type="entry name" value="Carboxylesterase_BioH"/>
</dbReference>
<evidence type="ECO:0000259" key="1">
    <source>
        <dbReference type="Pfam" id="PF00561"/>
    </source>
</evidence>
<accession>A0A7G3G7D6</accession>
<organism evidence="2 3">
    <name type="scientific">Iodobacter fluviatilis</name>
    <dbReference type="NCBI Taxonomy" id="537"/>
    <lineage>
        <taxon>Bacteria</taxon>
        <taxon>Pseudomonadati</taxon>
        <taxon>Pseudomonadota</taxon>
        <taxon>Betaproteobacteria</taxon>
        <taxon>Neisseriales</taxon>
        <taxon>Chitinibacteraceae</taxon>
        <taxon>Iodobacter</taxon>
    </lineage>
</organism>
<dbReference type="InterPro" id="IPR029058">
    <property type="entry name" value="AB_hydrolase_fold"/>
</dbReference>
<dbReference type="GO" id="GO:0016787">
    <property type="term" value="F:hydrolase activity"/>
    <property type="evidence" value="ECO:0007669"/>
    <property type="project" value="UniProtKB-KW"/>
</dbReference>
<dbReference type="KEGG" id="ifl:C1H71_05755"/>
<dbReference type="Pfam" id="PF00561">
    <property type="entry name" value="Abhydrolase_1"/>
    <property type="match status" value="1"/>
</dbReference>
<evidence type="ECO:0000313" key="2">
    <source>
        <dbReference type="EMBL" id="QBC43102.1"/>
    </source>
</evidence>